<keyword evidence="2" id="KW-0547">Nucleotide-binding</keyword>
<name>I4A024_ORNRL</name>
<dbReference type="SUPFAM" id="SSF48163">
    <property type="entry name" value="An anticodon-binding domain of class I aminoacyl-tRNA synthetases"/>
    <property type="match status" value="1"/>
</dbReference>
<dbReference type="AlphaFoldDB" id="I4A024"/>
<dbReference type="Proteomes" id="UP000006051">
    <property type="component" value="Chromosome"/>
</dbReference>
<keyword evidence="5" id="KW-0030">Aminoacyl-tRNA synthetase</keyword>
<dbReference type="InterPro" id="IPR020751">
    <property type="entry name" value="aa-tRNA-synth_I_codon-bd_sub2"/>
</dbReference>
<dbReference type="Pfam" id="PF19269">
    <property type="entry name" value="Anticodon_2"/>
    <property type="match status" value="1"/>
</dbReference>
<dbReference type="InterPro" id="IPR045462">
    <property type="entry name" value="aa-tRNA-synth_I_cd-bd"/>
</dbReference>
<dbReference type="PATRIC" id="fig|867902.3.peg.1102"/>
<sequence length="58" mass="6771">MMLNLIQHLIKKASKIENYNVEEIHHAMQDFVNTHEIGFGKIMMSLLSLACPRYSCDY</sequence>
<proteinExistence type="predicted"/>
<keyword evidence="4" id="KW-0648">Protein biosynthesis</keyword>
<evidence type="ECO:0000313" key="8">
    <source>
        <dbReference type="Proteomes" id="UP000006051"/>
    </source>
</evidence>
<dbReference type="HOGENOM" id="CLU_191475_0_0_10"/>
<gene>
    <name evidence="7" type="ordered locus">Ornrh_1121</name>
</gene>
<evidence type="ECO:0000256" key="3">
    <source>
        <dbReference type="ARBA" id="ARBA00022840"/>
    </source>
</evidence>
<evidence type="ECO:0000313" key="7">
    <source>
        <dbReference type="EMBL" id="AFL97308.1"/>
    </source>
</evidence>
<keyword evidence="3" id="KW-0067">ATP-binding</keyword>
<evidence type="ECO:0000256" key="5">
    <source>
        <dbReference type="ARBA" id="ARBA00023146"/>
    </source>
</evidence>
<reference evidence="7 8" key="1">
    <citation type="submission" date="2012-06" db="EMBL/GenBank/DDBJ databases">
        <title>The complete genome of Ornithobacterium rhinotracheale DSM 15997.</title>
        <authorList>
            <consortium name="US DOE Joint Genome Institute (JGI-PGF)"/>
            <person name="Lucas S."/>
            <person name="Copeland A."/>
            <person name="Lapidus A."/>
            <person name="Goodwin L."/>
            <person name="Pitluck S."/>
            <person name="Peters L."/>
            <person name="Mikhailova N."/>
            <person name="Teshima H."/>
            <person name="Kyrpides N."/>
            <person name="Mavromatis K."/>
            <person name="Pagani I."/>
            <person name="Ivanova N."/>
            <person name="Ovchinnikova G."/>
            <person name="Zeytun A."/>
            <person name="Detter J.C."/>
            <person name="Han C."/>
            <person name="Land M."/>
            <person name="Hauser L."/>
            <person name="Markowitz V."/>
            <person name="Cheng J.-F."/>
            <person name="Hugenholtz P."/>
            <person name="Woyke T."/>
            <person name="Wu D."/>
            <person name="Lang E."/>
            <person name="Kopitz M."/>
            <person name="Brambilla E."/>
            <person name="Klenk H.-P."/>
            <person name="Eisen J.A."/>
        </authorList>
    </citation>
    <scope>NUCLEOTIDE SEQUENCE [LARGE SCALE GENOMIC DNA]</scope>
    <source>
        <strain evidence="8">ATCC 51463 / DSM 15997 / CCUG 23171 / LMG 9086</strain>
    </source>
</reference>
<dbReference type="GO" id="GO:0005524">
    <property type="term" value="F:ATP binding"/>
    <property type="evidence" value="ECO:0007669"/>
    <property type="project" value="UniProtKB-KW"/>
</dbReference>
<dbReference type="eggNOG" id="COG1384">
    <property type="taxonomic scope" value="Bacteria"/>
</dbReference>
<evidence type="ECO:0000256" key="1">
    <source>
        <dbReference type="ARBA" id="ARBA00022598"/>
    </source>
</evidence>
<organism evidence="7 8">
    <name type="scientific">Ornithobacterium rhinotracheale (strain ATCC 51463 / DSM 15997 / CCUG 23171 / CIP 104009 / LMG 9086)</name>
    <dbReference type="NCBI Taxonomy" id="867902"/>
    <lineage>
        <taxon>Bacteria</taxon>
        <taxon>Pseudomonadati</taxon>
        <taxon>Bacteroidota</taxon>
        <taxon>Flavobacteriia</taxon>
        <taxon>Flavobacteriales</taxon>
        <taxon>Weeksellaceae</taxon>
        <taxon>Ornithobacterium</taxon>
    </lineage>
</organism>
<accession>I4A024</accession>
<dbReference type="EMBL" id="CP003283">
    <property type="protein sequence ID" value="AFL97308.1"/>
    <property type="molecule type" value="Genomic_DNA"/>
</dbReference>
<evidence type="ECO:0000259" key="6">
    <source>
        <dbReference type="Pfam" id="PF19269"/>
    </source>
</evidence>
<protein>
    <recommendedName>
        <fullName evidence="6">Aminoacyl-tRNA synthetase class I anticodon-binding domain-containing protein</fullName>
    </recommendedName>
</protein>
<dbReference type="InterPro" id="IPR008925">
    <property type="entry name" value="aa_tRNA-synth_I_cd-bd_sf"/>
</dbReference>
<dbReference type="GO" id="GO:0004812">
    <property type="term" value="F:aminoacyl-tRNA ligase activity"/>
    <property type="evidence" value="ECO:0007669"/>
    <property type="project" value="UniProtKB-KW"/>
</dbReference>
<feature type="domain" description="Aminoacyl-tRNA synthetase class I anticodon-binding" evidence="6">
    <location>
        <begin position="4"/>
        <end position="46"/>
    </location>
</feature>
<keyword evidence="8" id="KW-1185">Reference proteome</keyword>
<dbReference type="STRING" id="867902.Ornrh_1121"/>
<evidence type="ECO:0000256" key="2">
    <source>
        <dbReference type="ARBA" id="ARBA00022741"/>
    </source>
</evidence>
<keyword evidence="1" id="KW-0436">Ligase</keyword>
<dbReference type="Gene3D" id="1.10.10.350">
    <property type="match status" value="1"/>
</dbReference>
<evidence type="ECO:0000256" key="4">
    <source>
        <dbReference type="ARBA" id="ARBA00022917"/>
    </source>
</evidence>
<dbReference type="KEGG" id="orh:Ornrh_1121"/>
<dbReference type="GO" id="GO:0006412">
    <property type="term" value="P:translation"/>
    <property type="evidence" value="ECO:0007669"/>
    <property type="project" value="UniProtKB-KW"/>
</dbReference>
<dbReference type="GO" id="GO:0000049">
    <property type="term" value="F:tRNA binding"/>
    <property type="evidence" value="ECO:0007669"/>
    <property type="project" value="InterPro"/>
</dbReference>